<dbReference type="GO" id="GO:0051028">
    <property type="term" value="P:mRNA transport"/>
    <property type="evidence" value="ECO:0007669"/>
    <property type="project" value="UniProtKB-UniRule"/>
</dbReference>
<dbReference type="Pfam" id="PF02136">
    <property type="entry name" value="NTF2"/>
    <property type="match status" value="1"/>
</dbReference>
<dbReference type="PROSITE" id="PS50177">
    <property type="entry name" value="NTF2_DOMAIN"/>
    <property type="match status" value="1"/>
</dbReference>
<sequence length="150" mass="16404">MSGGSSSSTSSSADDQMSSVVDNFLKEYYKAFDDNPVGLFEMYHDDAVFSMEGEKINSKMKILHKLNGIYFRMCKHTNIKFDYQPLPDAGLLVSVIGTVVLPGKSGQTFSQNDVIVMEKLSRGGDHSHHEGKIKHVSIDAGLKGTPPCGE</sequence>
<dbReference type="GO" id="GO:0005634">
    <property type="term" value="C:nucleus"/>
    <property type="evidence" value="ECO:0007669"/>
    <property type="project" value="UniProtKB-SubCell"/>
</dbReference>
<dbReference type="GO" id="GO:0015031">
    <property type="term" value="P:protein transport"/>
    <property type="evidence" value="ECO:0007669"/>
    <property type="project" value="UniProtKB-KW"/>
</dbReference>
<dbReference type="EMBL" id="MVGT01002051">
    <property type="protein sequence ID" value="OVA09549.1"/>
    <property type="molecule type" value="Genomic_DNA"/>
</dbReference>
<dbReference type="GO" id="GO:0006913">
    <property type="term" value="P:nucleocytoplasmic transport"/>
    <property type="evidence" value="ECO:0007669"/>
    <property type="project" value="UniProtKB-UniRule"/>
</dbReference>
<comment type="caution">
    <text evidence="3">The sequence shown here is derived from an EMBL/GenBank/DDBJ whole genome shotgun (WGS) entry which is preliminary data.</text>
</comment>
<dbReference type="InterPro" id="IPR002075">
    <property type="entry name" value="NTF2_dom"/>
</dbReference>
<evidence type="ECO:0000256" key="1">
    <source>
        <dbReference type="RuleBase" id="RU369002"/>
    </source>
</evidence>
<comment type="subcellular location">
    <subcellularLocation>
        <location evidence="1">Cytoplasm</location>
    </subcellularLocation>
    <subcellularLocation>
        <location evidence="1">Nucleus</location>
    </subcellularLocation>
</comment>
<dbReference type="Proteomes" id="UP000195402">
    <property type="component" value="Unassembled WGS sequence"/>
</dbReference>
<dbReference type="OrthoDB" id="6507044at2759"/>
<keyword evidence="1" id="KW-0813">Transport</keyword>
<evidence type="ECO:0000313" key="4">
    <source>
        <dbReference type="Proteomes" id="UP000195402"/>
    </source>
</evidence>
<dbReference type="InterPro" id="IPR018222">
    <property type="entry name" value="Nuclear_transport_factor_2_euk"/>
</dbReference>
<accession>A0A200QGF1</accession>
<keyword evidence="1" id="KW-0539">Nucleus</keyword>
<comment type="function">
    <text evidence="1">Has a role in nuclear-cytoplasmic transport of proteins and mRNAs.</text>
</comment>
<dbReference type="InterPro" id="IPR032710">
    <property type="entry name" value="NTF2-like_dom_sf"/>
</dbReference>
<dbReference type="InterPro" id="IPR045875">
    <property type="entry name" value="NTF2"/>
</dbReference>
<dbReference type="PANTHER" id="PTHR12612">
    <property type="entry name" value="NUCLEAR TRANSPORT FACTOR 2"/>
    <property type="match status" value="1"/>
</dbReference>
<evidence type="ECO:0000313" key="3">
    <source>
        <dbReference type="EMBL" id="OVA09549.1"/>
    </source>
</evidence>
<organism evidence="3 4">
    <name type="scientific">Macleaya cordata</name>
    <name type="common">Five-seeded plume-poppy</name>
    <name type="synonym">Bocconia cordata</name>
    <dbReference type="NCBI Taxonomy" id="56857"/>
    <lineage>
        <taxon>Eukaryota</taxon>
        <taxon>Viridiplantae</taxon>
        <taxon>Streptophyta</taxon>
        <taxon>Embryophyta</taxon>
        <taxon>Tracheophyta</taxon>
        <taxon>Spermatophyta</taxon>
        <taxon>Magnoliopsida</taxon>
        <taxon>Ranunculales</taxon>
        <taxon>Papaveraceae</taxon>
        <taxon>Papaveroideae</taxon>
        <taxon>Macleaya</taxon>
    </lineage>
</organism>
<dbReference type="Gene3D" id="3.10.450.50">
    <property type="match status" value="1"/>
</dbReference>
<dbReference type="SUPFAM" id="SSF54427">
    <property type="entry name" value="NTF2-like"/>
    <property type="match status" value="1"/>
</dbReference>
<dbReference type="STRING" id="56857.A0A200QGF1"/>
<protein>
    <recommendedName>
        <fullName evidence="1">NTF2-related export protein</fullName>
    </recommendedName>
</protein>
<dbReference type="AlphaFoldDB" id="A0A200QGF1"/>
<keyword evidence="4" id="KW-1185">Reference proteome</keyword>
<dbReference type="GO" id="GO:0005737">
    <property type="term" value="C:cytoplasm"/>
    <property type="evidence" value="ECO:0007669"/>
    <property type="project" value="UniProtKB-SubCell"/>
</dbReference>
<keyword evidence="1" id="KW-0963">Cytoplasm</keyword>
<dbReference type="InParanoid" id="A0A200QGF1"/>
<name>A0A200QGF1_MACCD</name>
<keyword evidence="1" id="KW-0653">Protein transport</keyword>
<proteinExistence type="predicted"/>
<evidence type="ECO:0000259" key="2">
    <source>
        <dbReference type="PROSITE" id="PS50177"/>
    </source>
</evidence>
<gene>
    <name evidence="3" type="ORF">BVC80_9101g71</name>
</gene>
<reference evidence="3 4" key="1">
    <citation type="journal article" date="2017" name="Mol. Plant">
        <title>The Genome of Medicinal Plant Macleaya cordata Provides New Insights into Benzylisoquinoline Alkaloids Metabolism.</title>
        <authorList>
            <person name="Liu X."/>
            <person name="Liu Y."/>
            <person name="Huang P."/>
            <person name="Ma Y."/>
            <person name="Qing Z."/>
            <person name="Tang Q."/>
            <person name="Cao H."/>
            <person name="Cheng P."/>
            <person name="Zheng Y."/>
            <person name="Yuan Z."/>
            <person name="Zhou Y."/>
            <person name="Liu J."/>
            <person name="Tang Z."/>
            <person name="Zhuo Y."/>
            <person name="Zhang Y."/>
            <person name="Yu L."/>
            <person name="Huang J."/>
            <person name="Yang P."/>
            <person name="Peng Q."/>
            <person name="Zhang J."/>
            <person name="Jiang W."/>
            <person name="Zhang Z."/>
            <person name="Lin K."/>
            <person name="Ro D.K."/>
            <person name="Chen X."/>
            <person name="Xiong X."/>
            <person name="Shang Y."/>
            <person name="Huang S."/>
            <person name="Zeng J."/>
        </authorList>
    </citation>
    <scope>NUCLEOTIDE SEQUENCE [LARGE SCALE GENOMIC DNA]</scope>
    <source>
        <strain evidence="4">cv. BLH2017</strain>
        <tissue evidence="3">Root</tissue>
    </source>
</reference>
<feature type="domain" description="NTF2" evidence="2">
    <location>
        <begin position="20"/>
        <end position="116"/>
    </location>
</feature>